<dbReference type="Gene3D" id="1.25.40.20">
    <property type="entry name" value="Ankyrin repeat-containing domain"/>
    <property type="match status" value="2"/>
</dbReference>
<comment type="caution">
    <text evidence="4">The sequence shown here is derived from an EMBL/GenBank/DDBJ whole genome shotgun (WGS) entry which is preliminary data.</text>
</comment>
<feature type="domain" description="NACHT" evidence="3">
    <location>
        <begin position="298"/>
        <end position="450"/>
    </location>
</feature>
<protein>
    <recommendedName>
        <fullName evidence="3">NACHT domain-containing protein</fullName>
    </recommendedName>
</protein>
<dbReference type="InterPro" id="IPR056125">
    <property type="entry name" value="DUF7708"/>
</dbReference>
<dbReference type="PROSITE" id="PS50088">
    <property type="entry name" value="ANK_REPEAT"/>
    <property type="match status" value="1"/>
</dbReference>
<dbReference type="PANTHER" id="PTHR10039:SF14">
    <property type="entry name" value="NACHT DOMAIN-CONTAINING PROTEIN"/>
    <property type="match status" value="1"/>
</dbReference>
<dbReference type="Pfam" id="PF12796">
    <property type="entry name" value="Ank_2"/>
    <property type="match status" value="1"/>
</dbReference>
<evidence type="ECO:0000313" key="4">
    <source>
        <dbReference type="EMBL" id="KAH7239753.1"/>
    </source>
</evidence>
<evidence type="ECO:0000313" key="5">
    <source>
        <dbReference type="Proteomes" id="UP000736672"/>
    </source>
</evidence>
<dbReference type="Pfam" id="PF24809">
    <property type="entry name" value="DUF7708"/>
    <property type="match status" value="1"/>
</dbReference>
<feature type="repeat" description="ANK" evidence="2">
    <location>
        <begin position="1164"/>
        <end position="1196"/>
    </location>
</feature>
<dbReference type="InterPro" id="IPR027417">
    <property type="entry name" value="P-loop_NTPase"/>
</dbReference>
<name>A0A9P9GJD1_FUSSL</name>
<reference evidence="4" key="1">
    <citation type="journal article" date="2021" name="Nat. Commun.">
        <title>Genetic determinants of endophytism in the Arabidopsis root mycobiome.</title>
        <authorList>
            <person name="Mesny F."/>
            <person name="Miyauchi S."/>
            <person name="Thiergart T."/>
            <person name="Pickel B."/>
            <person name="Atanasova L."/>
            <person name="Karlsson M."/>
            <person name="Huettel B."/>
            <person name="Barry K.W."/>
            <person name="Haridas S."/>
            <person name="Chen C."/>
            <person name="Bauer D."/>
            <person name="Andreopoulos W."/>
            <person name="Pangilinan J."/>
            <person name="LaButti K."/>
            <person name="Riley R."/>
            <person name="Lipzen A."/>
            <person name="Clum A."/>
            <person name="Drula E."/>
            <person name="Henrissat B."/>
            <person name="Kohler A."/>
            <person name="Grigoriev I.V."/>
            <person name="Martin F.M."/>
            <person name="Hacquard S."/>
        </authorList>
    </citation>
    <scope>NUCLEOTIDE SEQUENCE</scope>
    <source>
        <strain evidence="4">FSSC 5 MPI-SDFR-AT-0091</strain>
    </source>
</reference>
<gene>
    <name evidence="4" type="ORF">B0J15DRAFT_502747</name>
</gene>
<dbReference type="InterPro" id="IPR054471">
    <property type="entry name" value="GPIID_WHD"/>
</dbReference>
<keyword evidence="5" id="KW-1185">Reference proteome</keyword>
<sequence length="1430" mass="161917">MATNAKDGFTRALDGFRTTLTPEQQKDFSFDSLQDVQIKIKSIQDRYGPEKKLRNMQRLSKFLAGMKQVEELVTIFLNVHEVVAFVWGPIKFALMIASNRLETLELLLDTYVEIGEVIPSLRQYELIFKNYPYLREVLESCFHDILEFHKEALDVFTRTGWKAYLDSAWRGFKTRCKPIIDSLKRHRTLLSDEKLTAAIIEVQQARREAQELRNVMEARFGELSRRLETDSEKRSRQEVEAMKDGLLQARCTISSQLSPGNYQDDQKLAFDQFFRSPSGDWVLQEPKFTEWLKGSNGQILYLHGMPGAGKTTLTSRIIDYLQGQKGPLNGPLLYFYFKGRQEGKRSMSDMLRALLCQLIYQEDSAVDHVRQRWSSPNGSDLKSLPMLQELVQDCLATPRGGTIVLDGLDECQDEWSTRQEPQVIIDWIHQNLISEASSQGYPIRILVSSQHVDFLKKELTKHPGIRLDQDDRHLHNIQAYAKFKASEIQERFSLVDWKRDSIVEKVSASSNGFFLYARVVLDNLMDQGSEDELDEELDTQNFPANLEAAYERVVTRVLDHKNRPKKAAAASKILSWMTCAARPLDWREIQSLFCIDLERGECIPGRRRVDSCKALCSSLVEEELPDQAEGEVREPFVRLVHNTAGGYLVHTARINLLEAHASMALFCSQYLASQPFQDGPRAETIQEFAKTGYYGFLDYAMASWTHHLALVSKYSSSLQADTLSKLISQATRVLESYEISNSGSSGGEPTIQSLEDILKVCLTNDRKCPFESRISTIRNAIESIRLSDLEHNARSIFLMLNGTSCFRCPKRDCHNFRIGFSSWKNRDDHVKRHERPFRCSDRGCYRSMIGFPSQSDLQSHTRRRHFTPEPLPLFSTRRATRPRDIFDACTKGDLEQVKTFLEQGVDANAPSKRRGTLTPFVFAAKHGQHHICQFLIETGAVQAFGLEGQSALSCAMEQDDHELVPLIFRAASDETKARFINSGELKSRVYSCLIRRSAGDNQLLQALLSLCDQISAESVPHSLKPENLLYSVISILDPVSAFEIILNWASSDSDAHGPTLGLTDATRPECNSAAEKRYALITKRYENNNTLLHVAVRNEMVFITRHLLHQLKQPDITATNASGNTPLHELGGRSMHSSRTSEQDIATLLVEADNDAAANMKNNHGQLPIHLACENCQAETVVVLISHTHDLNSKDSKGNTVLMNAVKRKMIRVVEALLETKRVELCIRNRNGDTASDLALQQTDTGILQLLQTCHHVAVPRKGPMELFGKNPFDYCIKSQQWLLLARIEKLLDPDMHDAWSRLKYQGSAFITAEIVRQLLSFGCFLSAKTFLSSGKLCCPGSELGNLWILVEGQEEDELRALVLLQGEFPQDVWNKHLPLVKKLLQNGSPDSALLRLVKVNWYARHILTNQAEAQGCEELLGLLPPPQGE</sequence>
<keyword evidence="2" id="KW-0040">ANK repeat</keyword>
<dbReference type="Pfam" id="PF22939">
    <property type="entry name" value="WHD_GPIID"/>
    <property type="match status" value="1"/>
</dbReference>
<evidence type="ECO:0000259" key="3">
    <source>
        <dbReference type="PROSITE" id="PS50837"/>
    </source>
</evidence>
<organism evidence="4 5">
    <name type="scientific">Fusarium solani</name>
    <name type="common">Filamentous fungus</name>
    <dbReference type="NCBI Taxonomy" id="169388"/>
    <lineage>
        <taxon>Eukaryota</taxon>
        <taxon>Fungi</taxon>
        <taxon>Dikarya</taxon>
        <taxon>Ascomycota</taxon>
        <taxon>Pezizomycotina</taxon>
        <taxon>Sordariomycetes</taxon>
        <taxon>Hypocreomycetidae</taxon>
        <taxon>Hypocreales</taxon>
        <taxon>Nectriaceae</taxon>
        <taxon>Fusarium</taxon>
        <taxon>Fusarium solani species complex</taxon>
    </lineage>
</organism>
<dbReference type="SMART" id="SM00248">
    <property type="entry name" value="ANK"/>
    <property type="match status" value="6"/>
</dbReference>
<dbReference type="OrthoDB" id="21416at2759"/>
<dbReference type="EMBL" id="JAGTJS010000021">
    <property type="protein sequence ID" value="KAH7239753.1"/>
    <property type="molecule type" value="Genomic_DNA"/>
</dbReference>
<dbReference type="PANTHER" id="PTHR10039">
    <property type="entry name" value="AMELOGENIN"/>
    <property type="match status" value="1"/>
</dbReference>
<dbReference type="SMART" id="SM00355">
    <property type="entry name" value="ZnF_C2H2"/>
    <property type="match status" value="2"/>
</dbReference>
<dbReference type="Proteomes" id="UP000736672">
    <property type="component" value="Unassembled WGS sequence"/>
</dbReference>
<evidence type="ECO:0000256" key="2">
    <source>
        <dbReference type="PROSITE-ProRule" id="PRU00023"/>
    </source>
</evidence>
<dbReference type="Pfam" id="PF24883">
    <property type="entry name" value="NPHP3_N"/>
    <property type="match status" value="1"/>
</dbReference>
<proteinExistence type="predicted"/>
<dbReference type="InterPro" id="IPR007111">
    <property type="entry name" value="NACHT_NTPase"/>
</dbReference>
<dbReference type="InterPro" id="IPR056884">
    <property type="entry name" value="NPHP3-like_N"/>
</dbReference>
<dbReference type="SUPFAM" id="SSF48403">
    <property type="entry name" value="Ankyrin repeat"/>
    <property type="match status" value="1"/>
</dbReference>
<dbReference type="PROSITE" id="PS50837">
    <property type="entry name" value="NACHT"/>
    <property type="match status" value="1"/>
</dbReference>
<dbReference type="InterPro" id="IPR002110">
    <property type="entry name" value="Ankyrin_rpt"/>
</dbReference>
<dbReference type="InterPro" id="IPR013087">
    <property type="entry name" value="Znf_C2H2_type"/>
</dbReference>
<dbReference type="Gene3D" id="3.40.50.300">
    <property type="entry name" value="P-loop containing nucleotide triphosphate hydrolases"/>
    <property type="match status" value="1"/>
</dbReference>
<keyword evidence="1" id="KW-0677">Repeat</keyword>
<dbReference type="InterPro" id="IPR036770">
    <property type="entry name" value="Ankyrin_rpt-contain_sf"/>
</dbReference>
<evidence type="ECO:0000256" key="1">
    <source>
        <dbReference type="ARBA" id="ARBA00022737"/>
    </source>
</evidence>
<accession>A0A9P9GJD1</accession>
<dbReference type="SUPFAM" id="SSF52540">
    <property type="entry name" value="P-loop containing nucleoside triphosphate hydrolases"/>
    <property type="match status" value="1"/>
</dbReference>